<evidence type="ECO:0000256" key="1">
    <source>
        <dbReference type="SAM" id="MobiDB-lite"/>
    </source>
</evidence>
<evidence type="ECO:0000313" key="2">
    <source>
        <dbReference type="EMBL" id="KHN83349.1"/>
    </source>
</evidence>
<reference evidence="2 3" key="1">
    <citation type="submission" date="2014-11" db="EMBL/GenBank/DDBJ databases">
        <title>Genetic blueprint of the zoonotic pathogen Toxocara canis.</title>
        <authorList>
            <person name="Zhu X.-Q."/>
            <person name="Korhonen P.K."/>
            <person name="Cai H."/>
            <person name="Young N.D."/>
            <person name="Nejsum P."/>
            <person name="von Samson-Himmelstjerna G."/>
            <person name="Boag P.R."/>
            <person name="Tan P."/>
            <person name="Li Q."/>
            <person name="Min J."/>
            <person name="Yang Y."/>
            <person name="Wang X."/>
            <person name="Fang X."/>
            <person name="Hall R.S."/>
            <person name="Hofmann A."/>
            <person name="Sternberg P.W."/>
            <person name="Jex A.R."/>
            <person name="Gasser R.B."/>
        </authorList>
    </citation>
    <scope>NUCLEOTIDE SEQUENCE [LARGE SCALE GENOMIC DNA]</scope>
    <source>
        <strain evidence="2">PN_DK_2014</strain>
    </source>
</reference>
<evidence type="ECO:0000313" key="3">
    <source>
        <dbReference type="Proteomes" id="UP000031036"/>
    </source>
</evidence>
<name>A0A0B2VPT2_TOXCA</name>
<gene>
    <name evidence="2" type="ORF">Tcan_05405</name>
</gene>
<proteinExistence type="predicted"/>
<keyword evidence="3" id="KW-1185">Reference proteome</keyword>
<protein>
    <submittedName>
        <fullName evidence="2">Uncharacterized protein</fullName>
    </submittedName>
</protein>
<dbReference type="Proteomes" id="UP000031036">
    <property type="component" value="Unassembled WGS sequence"/>
</dbReference>
<dbReference type="AlphaFoldDB" id="A0A0B2VPT2"/>
<comment type="caution">
    <text evidence="2">The sequence shown here is derived from an EMBL/GenBank/DDBJ whole genome shotgun (WGS) entry which is preliminary data.</text>
</comment>
<organism evidence="2 3">
    <name type="scientific">Toxocara canis</name>
    <name type="common">Canine roundworm</name>
    <dbReference type="NCBI Taxonomy" id="6265"/>
    <lineage>
        <taxon>Eukaryota</taxon>
        <taxon>Metazoa</taxon>
        <taxon>Ecdysozoa</taxon>
        <taxon>Nematoda</taxon>
        <taxon>Chromadorea</taxon>
        <taxon>Rhabditida</taxon>
        <taxon>Spirurina</taxon>
        <taxon>Ascaridomorpha</taxon>
        <taxon>Ascaridoidea</taxon>
        <taxon>Toxocaridae</taxon>
        <taxon>Toxocara</taxon>
    </lineage>
</organism>
<sequence length="127" mass="13703">MASLVTTPTHGVTLTTLRDPAEPLNRTTVTTWSSISDSGSVDVHPCKVGDWQPDMEKGRTEQAASTSAGISITEVPETDILDSSVSEEDPDFRERIGRTTGQITVKDANPPLIIARSTFWRALAFGC</sequence>
<dbReference type="EMBL" id="JPKZ01001201">
    <property type="protein sequence ID" value="KHN83349.1"/>
    <property type="molecule type" value="Genomic_DNA"/>
</dbReference>
<feature type="region of interest" description="Disordered" evidence="1">
    <location>
        <begin position="33"/>
        <end position="71"/>
    </location>
</feature>
<accession>A0A0B2VPT2</accession>